<sequence length="395" mass="43982">MKRILFKNASIITTTGIKQGELLTAGSKIHRVVYNGVIEETYDEIINVEGKYLSPGFIDIHTHGGGGYDFMDGSLDAIYNASKSHMEYGTTSIVPTTITGTHKSLLDFIDLFNQADLSRESCPNILGLHLEGPYFSYNQRGAQDPRYLRNPDKKEYLEVLAKTDRIIRWSFAVELEGSKDFLGVLRENNIVSSLAHSDATCEEVYKSFKNGLGALTHFYSAMSTVTRKNSYRVAGAVEAGYLLDDLYVEVIADGKHLPKELLQLIYKVKGPDKICLVTDSMRAAGMPDGIYVLGNKDIGLEVIVEDEVAKLPDRSSFAGSVATADRLVRTFYRLTEAPLYQVVKMMTFNPARLLKIDSSKGSIEEGKDADLIIFDENILVDFVMVKGRINKNQMK</sequence>
<dbReference type="GO" id="GO:0006046">
    <property type="term" value="P:N-acetylglucosamine catabolic process"/>
    <property type="evidence" value="ECO:0007669"/>
    <property type="project" value="TreeGrafter"/>
</dbReference>
<dbReference type="GO" id="GO:0008448">
    <property type="term" value="F:N-acetylglucosamine-6-phosphate deacetylase activity"/>
    <property type="evidence" value="ECO:0007669"/>
    <property type="project" value="InterPro"/>
</dbReference>
<feature type="binding site" evidence="7">
    <location>
        <position position="196"/>
    </location>
    <ligand>
        <name>Zn(2+)</name>
        <dbReference type="ChEBI" id="CHEBI:29105"/>
    </ligand>
</feature>
<evidence type="ECO:0000256" key="6">
    <source>
        <dbReference type="PIRSR" id="PIRSR038994-1"/>
    </source>
</evidence>
<evidence type="ECO:0000313" key="10">
    <source>
        <dbReference type="Proteomes" id="UP000198806"/>
    </source>
</evidence>
<dbReference type="InterPro" id="IPR032466">
    <property type="entry name" value="Metal_Hydrolase"/>
</dbReference>
<protein>
    <submittedName>
        <fullName evidence="9">N-acetylglucosamine 6-phosphate deacetylase</fullName>
    </submittedName>
</protein>
<dbReference type="CDD" id="cd00854">
    <property type="entry name" value="NagA"/>
    <property type="match status" value="1"/>
</dbReference>
<feature type="binding site" evidence="7">
    <location>
        <position position="131"/>
    </location>
    <ligand>
        <name>Zn(2+)</name>
        <dbReference type="ChEBI" id="CHEBI:29105"/>
    </ligand>
</feature>
<dbReference type="Gene3D" id="2.30.40.10">
    <property type="entry name" value="Urease, subunit C, domain 1"/>
    <property type="match status" value="1"/>
</dbReference>
<dbReference type="GO" id="GO:0046872">
    <property type="term" value="F:metal ion binding"/>
    <property type="evidence" value="ECO:0007669"/>
    <property type="project" value="UniProtKB-KW"/>
</dbReference>
<reference evidence="9 10" key="1">
    <citation type="submission" date="2016-10" db="EMBL/GenBank/DDBJ databases">
        <authorList>
            <person name="de Groot N.N."/>
        </authorList>
    </citation>
    <scope>NUCLEOTIDE SEQUENCE [LARGE SCALE GENOMIC DNA]</scope>
    <source>
        <strain evidence="9 10">DSM 1283</strain>
    </source>
</reference>
<evidence type="ECO:0000256" key="7">
    <source>
        <dbReference type="PIRSR" id="PIRSR038994-3"/>
    </source>
</evidence>
<dbReference type="Proteomes" id="UP000198806">
    <property type="component" value="Unassembled WGS sequence"/>
</dbReference>
<dbReference type="InterPro" id="IPR011059">
    <property type="entry name" value="Metal-dep_hydrolase_composite"/>
</dbReference>
<keyword evidence="4 5" id="KW-0119">Carbohydrate metabolism</keyword>
<keyword evidence="10" id="KW-1185">Reference proteome</keyword>
<dbReference type="EMBL" id="FOWD01000007">
    <property type="protein sequence ID" value="SFO04445.1"/>
    <property type="molecule type" value="Genomic_DNA"/>
</dbReference>
<keyword evidence="2 7" id="KW-0479">Metal-binding</keyword>
<dbReference type="PIRSF" id="PIRSF038994">
    <property type="entry name" value="NagA"/>
    <property type="match status" value="1"/>
</dbReference>
<feature type="binding site" evidence="7">
    <location>
        <position position="217"/>
    </location>
    <ligand>
        <name>Zn(2+)</name>
        <dbReference type="ChEBI" id="CHEBI:29105"/>
    </ligand>
</feature>
<dbReference type="PANTHER" id="PTHR11113">
    <property type="entry name" value="N-ACETYLGLUCOSAMINE-6-PHOSPHATE DEACETYLASE"/>
    <property type="match status" value="1"/>
</dbReference>
<dbReference type="InterPro" id="IPR003764">
    <property type="entry name" value="GlcNAc_6-P_deAcase"/>
</dbReference>
<evidence type="ECO:0000256" key="1">
    <source>
        <dbReference type="ARBA" id="ARBA00010716"/>
    </source>
</evidence>
<evidence type="ECO:0000256" key="3">
    <source>
        <dbReference type="ARBA" id="ARBA00022801"/>
    </source>
</evidence>
<feature type="active site" description="Proton donor/acceptor" evidence="6">
    <location>
        <position position="279"/>
    </location>
</feature>
<organism evidence="9 10">
    <name type="scientific">Anaerocolumna aminovalerica</name>
    <dbReference type="NCBI Taxonomy" id="1527"/>
    <lineage>
        <taxon>Bacteria</taxon>
        <taxon>Bacillati</taxon>
        <taxon>Bacillota</taxon>
        <taxon>Clostridia</taxon>
        <taxon>Lachnospirales</taxon>
        <taxon>Lachnospiraceae</taxon>
        <taxon>Anaerocolumna</taxon>
    </lineage>
</organism>
<evidence type="ECO:0000256" key="5">
    <source>
        <dbReference type="PIRNR" id="PIRNR038994"/>
    </source>
</evidence>
<evidence type="ECO:0000256" key="4">
    <source>
        <dbReference type="ARBA" id="ARBA00023277"/>
    </source>
</evidence>
<evidence type="ECO:0000313" key="9">
    <source>
        <dbReference type="EMBL" id="SFO04445.1"/>
    </source>
</evidence>
<dbReference type="PANTHER" id="PTHR11113:SF14">
    <property type="entry name" value="N-ACETYLGLUCOSAMINE-6-PHOSPHATE DEACETYLASE"/>
    <property type="match status" value="1"/>
</dbReference>
<dbReference type="OrthoDB" id="9776488at2"/>
<evidence type="ECO:0000256" key="2">
    <source>
        <dbReference type="ARBA" id="ARBA00022723"/>
    </source>
</evidence>
<name>A0A1I5DYU4_9FIRM</name>
<dbReference type="STRING" id="1527.SAMN04489757_10778"/>
<dbReference type="RefSeq" id="WP_091685238.1">
    <property type="nucleotide sequence ID" value="NZ_BAABFM010000010.1"/>
</dbReference>
<accession>A0A1I5DYU4</accession>
<keyword evidence="3 5" id="KW-0378">Hydrolase</keyword>
<dbReference type="NCBIfam" id="TIGR00221">
    <property type="entry name" value="nagA"/>
    <property type="match status" value="1"/>
</dbReference>
<dbReference type="AlphaFoldDB" id="A0A1I5DYU4"/>
<comment type="cofactor">
    <cofactor evidence="7">
        <name>a divalent metal cation</name>
        <dbReference type="ChEBI" id="CHEBI:60240"/>
    </cofactor>
    <text evidence="7">Binds 1 divalent metal cation per subunit.</text>
</comment>
<dbReference type="Gene3D" id="3.20.20.140">
    <property type="entry name" value="Metal-dependent hydrolases"/>
    <property type="match status" value="1"/>
</dbReference>
<evidence type="ECO:0000259" key="8">
    <source>
        <dbReference type="Pfam" id="PF01979"/>
    </source>
</evidence>
<comment type="similarity">
    <text evidence="1 5">Belongs to the metallo-dependent hydrolases superfamily. NagA family.</text>
</comment>
<proteinExistence type="inferred from homology"/>
<dbReference type="InterPro" id="IPR006680">
    <property type="entry name" value="Amidohydro-rel"/>
</dbReference>
<feature type="domain" description="Amidohydrolase-related" evidence="8">
    <location>
        <begin position="52"/>
        <end position="388"/>
    </location>
</feature>
<dbReference type="SUPFAM" id="SSF51338">
    <property type="entry name" value="Composite domain of metallo-dependent hydrolases"/>
    <property type="match status" value="1"/>
</dbReference>
<gene>
    <name evidence="9" type="ORF">SAMN04489757_10778</name>
</gene>
<dbReference type="SUPFAM" id="SSF51556">
    <property type="entry name" value="Metallo-dependent hydrolases"/>
    <property type="match status" value="1"/>
</dbReference>
<dbReference type="Pfam" id="PF01979">
    <property type="entry name" value="Amidohydro_1"/>
    <property type="match status" value="1"/>
</dbReference>